<dbReference type="VEuPathDB" id="VectorBase:AMEM000718"/>
<accession>A0A182UN41</accession>
<keyword evidence="2" id="KW-0472">Membrane</keyword>
<proteinExistence type="predicted"/>
<keyword evidence="4" id="KW-1185">Reference proteome</keyword>
<dbReference type="EnsemblMetazoa" id="AMEM000718-RA">
    <property type="protein sequence ID" value="AMEM000718-PA"/>
    <property type="gene ID" value="AMEM000718"/>
</dbReference>
<sequence length="104" mass="11745">MKNSIAHRRPNYAPNIINSQPSKPTQPTHIDAYLRSCFVIENCTNTPERQRGNETNTKKVAQVVHSFKNVIYTLIRTAVTFGVRFVALLLLFWLPSAGRFAAVS</sequence>
<reference evidence="3" key="1">
    <citation type="submission" date="2020-05" db="UniProtKB">
        <authorList>
            <consortium name="EnsemblMetazoa"/>
        </authorList>
    </citation>
    <scope>IDENTIFICATION</scope>
    <source>
        <strain evidence="3">MAF</strain>
    </source>
</reference>
<organism evidence="3 4">
    <name type="scientific">Anopheles merus</name>
    <name type="common">Mosquito</name>
    <dbReference type="NCBI Taxonomy" id="30066"/>
    <lineage>
        <taxon>Eukaryota</taxon>
        <taxon>Metazoa</taxon>
        <taxon>Ecdysozoa</taxon>
        <taxon>Arthropoda</taxon>
        <taxon>Hexapoda</taxon>
        <taxon>Insecta</taxon>
        <taxon>Pterygota</taxon>
        <taxon>Neoptera</taxon>
        <taxon>Endopterygota</taxon>
        <taxon>Diptera</taxon>
        <taxon>Nematocera</taxon>
        <taxon>Culicoidea</taxon>
        <taxon>Culicidae</taxon>
        <taxon>Anophelinae</taxon>
        <taxon>Anopheles</taxon>
    </lineage>
</organism>
<feature type="transmembrane region" description="Helical" evidence="2">
    <location>
        <begin position="74"/>
        <end position="94"/>
    </location>
</feature>
<dbReference type="AlphaFoldDB" id="A0A182UN41"/>
<keyword evidence="2" id="KW-0812">Transmembrane</keyword>
<protein>
    <submittedName>
        <fullName evidence="3">Uncharacterized protein</fullName>
    </submittedName>
</protein>
<evidence type="ECO:0000313" key="3">
    <source>
        <dbReference type="EnsemblMetazoa" id="AMEM000718-PA"/>
    </source>
</evidence>
<feature type="compositionally biased region" description="Polar residues" evidence="1">
    <location>
        <begin position="16"/>
        <end position="26"/>
    </location>
</feature>
<name>A0A182UN41_ANOME</name>
<evidence type="ECO:0000313" key="4">
    <source>
        <dbReference type="Proteomes" id="UP000075903"/>
    </source>
</evidence>
<feature type="compositionally biased region" description="Basic residues" evidence="1">
    <location>
        <begin position="1"/>
        <end position="10"/>
    </location>
</feature>
<evidence type="ECO:0000256" key="1">
    <source>
        <dbReference type="SAM" id="MobiDB-lite"/>
    </source>
</evidence>
<evidence type="ECO:0000256" key="2">
    <source>
        <dbReference type="SAM" id="Phobius"/>
    </source>
</evidence>
<feature type="region of interest" description="Disordered" evidence="1">
    <location>
        <begin position="1"/>
        <end position="26"/>
    </location>
</feature>
<dbReference type="Proteomes" id="UP000075903">
    <property type="component" value="Unassembled WGS sequence"/>
</dbReference>
<keyword evidence="2" id="KW-1133">Transmembrane helix</keyword>